<name>A0A076IKE3_9BACT</name>
<reference evidence="8 20" key="4">
    <citation type="submission" date="2019-11" db="EMBL/GenBank/DDBJ databases">
        <title>Complete genome sequence of Bacteroides dorei DSM 17855.</title>
        <authorList>
            <person name="Russell J.T."/>
        </authorList>
    </citation>
    <scope>NUCLEOTIDE SEQUENCE [LARGE SCALE GENOMIC DNA]</scope>
    <source>
        <strain evidence="8 20">DSM 17855</strain>
    </source>
</reference>
<dbReference type="KEGG" id="bdo:EL88_03230"/>
<dbReference type="Proteomes" id="UP000347681">
    <property type="component" value="Unassembled WGS sequence"/>
</dbReference>
<evidence type="ECO:0000256" key="1">
    <source>
        <dbReference type="SAM" id="SignalP"/>
    </source>
</evidence>
<dbReference type="RefSeq" id="WP_007836753.1">
    <property type="nucleotide sequence ID" value="NZ_BAABYF010000001.1"/>
</dbReference>
<evidence type="ECO:0000313" key="20">
    <source>
        <dbReference type="Proteomes" id="UP000500949"/>
    </source>
</evidence>
<dbReference type="Proteomes" id="UP000283678">
    <property type="component" value="Unassembled WGS sequence"/>
</dbReference>
<reference evidence="7" key="5">
    <citation type="submission" date="2021-06" db="EMBL/GenBank/DDBJ databases">
        <title>Collection of gut derived symbiotic bacterial strains cultured from healthy donors.</title>
        <authorList>
            <person name="Lin H."/>
            <person name="Littmann E."/>
            <person name="Pamer E.G."/>
        </authorList>
    </citation>
    <scope>NUCLEOTIDE SEQUENCE</scope>
    <source>
        <strain evidence="7">MSK.5.10</strain>
    </source>
</reference>
<evidence type="ECO:0000313" key="12">
    <source>
        <dbReference type="EMBL" id="WHX11065.1"/>
    </source>
</evidence>
<evidence type="ECO:0000313" key="3">
    <source>
        <dbReference type="EMBL" id="KAA5323050.1"/>
    </source>
</evidence>
<dbReference type="EMBL" id="CP046176">
    <property type="protein sequence ID" value="QJR75600.1"/>
    <property type="molecule type" value="Genomic_DNA"/>
</dbReference>
<evidence type="ECO:0000313" key="15">
    <source>
        <dbReference type="Proteomes" id="UP000294834"/>
    </source>
</evidence>
<gene>
    <name evidence="2" type="ORF">CE91St7_23850</name>
    <name evidence="9" type="ORF">DWW04_14150</name>
    <name evidence="10" type="ORF">E1I98_12790</name>
    <name evidence="11" type="ORF">E1J06_04070</name>
    <name evidence="6" type="ORF">F2Y51_18385</name>
    <name evidence="5" type="ORF">F2Y58_00125</name>
    <name evidence="4" type="ORF">F2Y61_03280</name>
    <name evidence="3" type="ORF">F2Z07_05245</name>
    <name evidence="8" type="ORF">GKD17_03995</name>
    <name evidence="7" type="ORF">KSU80_04160</name>
    <name evidence="12" type="ORF">QNN11_06830</name>
</gene>
<evidence type="ECO:0000313" key="13">
    <source>
        <dbReference type="Proteomes" id="UP000283678"/>
    </source>
</evidence>
<dbReference type="AlphaFoldDB" id="A0A076IKE3"/>
<evidence type="ECO:0000313" key="7">
    <source>
        <dbReference type="EMBL" id="MBV3122379.1"/>
    </source>
</evidence>
<evidence type="ECO:0000313" key="17">
    <source>
        <dbReference type="Proteomes" id="UP000441162"/>
    </source>
</evidence>
<dbReference type="Proteomes" id="UP001055104">
    <property type="component" value="Unassembled WGS sequence"/>
</dbReference>
<evidence type="ECO:0000313" key="9">
    <source>
        <dbReference type="EMBL" id="RGV74670.1"/>
    </source>
</evidence>
<evidence type="ECO:0000313" key="4">
    <source>
        <dbReference type="EMBL" id="KAA5386840.1"/>
    </source>
</evidence>
<reference evidence="9 13" key="1">
    <citation type="submission" date="2018-08" db="EMBL/GenBank/DDBJ databases">
        <title>A genome reference for cultivated species of the human gut microbiota.</title>
        <authorList>
            <person name="Zou Y."/>
            <person name="Xue W."/>
            <person name="Luo G."/>
        </authorList>
    </citation>
    <scope>NUCLEOTIDE SEQUENCE [LARGE SCALE GENOMIC DNA]</scope>
    <source>
        <strain evidence="9 13">AF14-1AC</strain>
    </source>
</reference>
<proteinExistence type="predicted"/>
<dbReference type="EMBL" id="VVZA01000021">
    <property type="protein sequence ID" value="KAA5402577.1"/>
    <property type="molecule type" value="Genomic_DNA"/>
</dbReference>
<evidence type="ECO:0000313" key="14">
    <source>
        <dbReference type="Proteomes" id="UP000294527"/>
    </source>
</evidence>
<dbReference type="EMBL" id="QRZL01000014">
    <property type="protein sequence ID" value="RGV74670.1"/>
    <property type="molecule type" value="Genomic_DNA"/>
</dbReference>
<evidence type="ECO:0000313" key="19">
    <source>
        <dbReference type="Proteomes" id="UP000481700"/>
    </source>
</evidence>
<dbReference type="Pfam" id="PF11276">
    <property type="entry name" value="DUF3078"/>
    <property type="match status" value="1"/>
</dbReference>
<dbReference type="EMBL" id="JAHOAX010000003">
    <property type="protein sequence ID" value="MBV3122379.1"/>
    <property type="molecule type" value="Genomic_DNA"/>
</dbReference>
<protein>
    <submittedName>
        <fullName evidence="10">DUF3078 domain-containing protein</fullName>
    </submittedName>
</protein>
<feature type="signal peptide" evidence="1">
    <location>
        <begin position="1"/>
        <end position="19"/>
    </location>
</feature>
<reference evidence="14 15" key="3">
    <citation type="journal article" date="2019" name="Nat. Microbiol.">
        <title>Genomic variation and strain-specific functional adaptation in the human gut microbiome during early life.</title>
        <authorList>
            <person name="Vatanen T."/>
            <person name="Plichta D.R."/>
            <person name="Somani J."/>
            <person name="Munch P.C."/>
            <person name="Arthur T.D."/>
            <person name="Hall A.B."/>
            <person name="Rudolf S."/>
            <person name="Oakeley E.J."/>
            <person name="Ke X."/>
            <person name="Young R.A."/>
            <person name="Haiser H.J."/>
            <person name="Kolde R."/>
            <person name="Yassour M."/>
            <person name="Luopajarvi K."/>
            <person name="Siljander H."/>
            <person name="Virtanen S.M."/>
            <person name="Ilonen J."/>
            <person name="Uibo R."/>
            <person name="Tillmann V."/>
            <person name="Mokurov S."/>
            <person name="Dorshakova N."/>
            <person name="Porter J.A."/>
            <person name="McHardy A.C."/>
            <person name="Lahdesmaki H."/>
            <person name="Vlamakis H."/>
            <person name="Huttenhower C."/>
            <person name="Knip M."/>
            <person name="Xavier R.J."/>
        </authorList>
    </citation>
    <scope>NUCLEOTIDE SEQUENCE [LARGE SCALE GENOMIC DNA]</scope>
    <source>
        <strain evidence="10 14">RJX1047</strain>
        <strain evidence="11 15">RJX1052</strain>
    </source>
</reference>
<dbReference type="Proteomes" id="UP000481616">
    <property type="component" value="Unassembled WGS sequence"/>
</dbReference>
<dbReference type="EMBL" id="VVYY01000001">
    <property type="protein sequence ID" value="KAA5400618.1"/>
    <property type="molecule type" value="Genomic_DNA"/>
</dbReference>
<dbReference type="Proteomes" id="UP000294834">
    <property type="component" value="Unassembled WGS sequence"/>
</dbReference>
<dbReference type="Proteomes" id="UP000777173">
    <property type="component" value="Unassembled WGS sequence"/>
</dbReference>
<evidence type="ECO:0000313" key="10">
    <source>
        <dbReference type="EMBL" id="TDA77149.1"/>
    </source>
</evidence>
<dbReference type="EMBL" id="VVZB01000001">
    <property type="protein sequence ID" value="KAA5386840.1"/>
    <property type="molecule type" value="Genomic_DNA"/>
</dbReference>
<evidence type="ECO:0000313" key="6">
    <source>
        <dbReference type="EMBL" id="KAA5402577.1"/>
    </source>
</evidence>
<dbReference type="Proteomes" id="UP001177934">
    <property type="component" value="Chromosome"/>
</dbReference>
<reference evidence="16 17" key="2">
    <citation type="journal article" date="2019" name="Nat. Med.">
        <title>A library of human gut bacterial isolates paired with longitudinal multiomics data enables mechanistic microbiome research.</title>
        <authorList>
            <person name="Poyet M."/>
            <person name="Groussin M."/>
            <person name="Gibbons S.M."/>
            <person name="Avila-Pacheco J."/>
            <person name="Jiang X."/>
            <person name="Kearney S.M."/>
            <person name="Perrotta A.R."/>
            <person name="Berdy B."/>
            <person name="Zhao S."/>
            <person name="Lieberman T.D."/>
            <person name="Swanson P.K."/>
            <person name="Smith M."/>
            <person name="Roesemann S."/>
            <person name="Alexander J.E."/>
            <person name="Rich S.A."/>
            <person name="Livny J."/>
            <person name="Vlamakis H."/>
            <person name="Clish C."/>
            <person name="Bullock K."/>
            <person name="Deik A."/>
            <person name="Scott J."/>
            <person name="Pierce K.A."/>
            <person name="Xavier R.J."/>
            <person name="Alm E.J."/>
        </authorList>
    </citation>
    <scope>NUCLEOTIDE SEQUENCE [LARGE SCALE GENOMIC DNA]</scope>
    <source>
        <strain evidence="5 18">BIOML-A1</strain>
        <strain evidence="3 19">BIOML-A25</strain>
        <strain evidence="6 17">BIOML-A4</strain>
        <strain evidence="4 16">BIOML-A5</strain>
    </source>
</reference>
<dbReference type="EMBL" id="VVZV01000004">
    <property type="protein sequence ID" value="KAA5323050.1"/>
    <property type="molecule type" value="Genomic_DNA"/>
</dbReference>
<reference evidence="2" key="6">
    <citation type="submission" date="2022-01" db="EMBL/GenBank/DDBJ databases">
        <title>Novel bile acid biosynthetic pathways are enriched in the microbiome of centenarians.</title>
        <authorList>
            <person name="Sato Y."/>
            <person name="Atarashi K."/>
            <person name="Plichta R.D."/>
            <person name="Arai Y."/>
            <person name="Sasajima S."/>
            <person name="Kearney M.S."/>
            <person name="Suda W."/>
            <person name="Takeshita K."/>
            <person name="Sasaki T."/>
            <person name="Okamoto S."/>
            <person name="Skelly N.A."/>
            <person name="Okamura Y."/>
            <person name="Vlamakis H."/>
            <person name="Li Y."/>
            <person name="Tanoue T."/>
            <person name="Takei H."/>
            <person name="Nittono H."/>
            <person name="Narushima S."/>
            <person name="Irie J."/>
            <person name="Itoh H."/>
            <person name="Moriya K."/>
            <person name="Sugiura Y."/>
            <person name="Suematsu M."/>
            <person name="Moritoki N."/>
            <person name="Shibata S."/>
            <person name="Littman R.D."/>
            <person name="Fischbach A.M."/>
            <person name="Uwamino Y."/>
            <person name="Inoue T."/>
            <person name="Honda A."/>
            <person name="Hattori M."/>
            <person name="Murai T."/>
            <person name="Xavier J.R."/>
            <person name="Hirose N."/>
            <person name="Honda K."/>
        </authorList>
    </citation>
    <scope>NUCLEOTIDE SEQUENCE</scope>
    <source>
        <strain evidence="2">CE91-St7</strain>
    </source>
</reference>
<dbReference type="Proteomes" id="UP000500949">
    <property type="component" value="Chromosome"/>
</dbReference>
<evidence type="ECO:0000313" key="18">
    <source>
        <dbReference type="Proteomes" id="UP000481616"/>
    </source>
</evidence>
<dbReference type="EMBL" id="BQOB01000001">
    <property type="protein sequence ID" value="GKH81501.1"/>
    <property type="molecule type" value="Genomic_DNA"/>
</dbReference>
<dbReference type="KEGG" id="bdh:GV66_10560"/>
<dbReference type="EMBL" id="SLTX01000001">
    <property type="protein sequence ID" value="TDB06643.1"/>
    <property type="molecule type" value="Genomic_DNA"/>
</dbReference>
<dbReference type="Proteomes" id="UP000481700">
    <property type="component" value="Unassembled WGS sequence"/>
</dbReference>
<evidence type="ECO:0000313" key="8">
    <source>
        <dbReference type="EMBL" id="QJR75600.1"/>
    </source>
</evidence>
<keyword evidence="1" id="KW-0732">Signal</keyword>
<organism evidence="10 14">
    <name type="scientific">Phocaeicola dorei</name>
    <dbReference type="NCBI Taxonomy" id="357276"/>
    <lineage>
        <taxon>Bacteria</taxon>
        <taxon>Pseudomonadati</taxon>
        <taxon>Bacteroidota</taxon>
        <taxon>Bacteroidia</taxon>
        <taxon>Bacteroidales</taxon>
        <taxon>Bacteroidaceae</taxon>
        <taxon>Phocaeicola</taxon>
    </lineage>
</organism>
<dbReference type="Proteomes" id="UP000441162">
    <property type="component" value="Unassembled WGS sequence"/>
</dbReference>
<dbReference type="eggNOG" id="COG3137">
    <property type="taxonomic scope" value="Bacteria"/>
</dbReference>
<evidence type="ECO:0000313" key="5">
    <source>
        <dbReference type="EMBL" id="KAA5400618.1"/>
    </source>
</evidence>
<dbReference type="GeneID" id="93445840"/>
<feature type="chain" id="PRO_5014216458" evidence="1">
    <location>
        <begin position="20"/>
        <end position="293"/>
    </location>
</feature>
<evidence type="ECO:0000313" key="2">
    <source>
        <dbReference type="EMBL" id="GKH81501.1"/>
    </source>
</evidence>
<dbReference type="InterPro" id="IPR021428">
    <property type="entry name" value="DUF3078"/>
</dbReference>
<dbReference type="EMBL" id="CP126056">
    <property type="protein sequence ID" value="WHX11065.1"/>
    <property type="molecule type" value="Genomic_DNA"/>
</dbReference>
<sequence length="293" mass="32713">MKRIFFLILLAVMSTGIYAQTDDKGYKEGAWVLNGVTGLNLSQTAMTNWSAGGENALSGNAYLNGSLTHKNGNWLWVTNLILDYGLSKTKSQGMRKTTDKIGLSTQLGYSTNNVWYYTLMGDLNTQFAKGYNYPDKTHYISNFFAPAYSNISLGMEYRPKSNYSVFLSPVSAKMTFVEDDYLSEIGAFGVDPGDRFKIECGAYLKGRAEMPLMENVSMITTADFFTPYSSQFGNVDVNWDVLISMKINKFLSATINTTLKYDNDVKTFEEDGTKRGAKVQFKEILGVGVAYNF</sequence>
<reference evidence="12" key="7">
    <citation type="journal article" date="2023" name="Nat. Commun.">
        <title>Identification of a novel Human Milk Oligosaccharides utilization cluster in the infant gut commensal Bacteroides dorei.</title>
        <authorList>
            <person name="Kijner S."/>
            <person name="Ennis D."/>
            <person name="Shmorak S."/>
            <person name="Florentin A."/>
            <person name="Yassour M."/>
        </authorList>
    </citation>
    <scope>NUCLEOTIDE SEQUENCE</scope>
    <source>
        <strain evidence="12">2</strain>
    </source>
</reference>
<evidence type="ECO:0000313" key="11">
    <source>
        <dbReference type="EMBL" id="TDB06643.1"/>
    </source>
</evidence>
<dbReference type="EMBL" id="SLTU01000001">
    <property type="protein sequence ID" value="TDA77149.1"/>
    <property type="molecule type" value="Genomic_DNA"/>
</dbReference>
<dbReference type="Proteomes" id="UP000294527">
    <property type="component" value="Unassembled WGS sequence"/>
</dbReference>
<evidence type="ECO:0000313" key="16">
    <source>
        <dbReference type="Proteomes" id="UP000347681"/>
    </source>
</evidence>
<accession>A0A076IKE3</accession>